<organism evidence="6 7">
    <name type="scientific">Paenibacillus sambharensis</name>
    <dbReference type="NCBI Taxonomy" id="1803190"/>
    <lineage>
        <taxon>Bacteria</taxon>
        <taxon>Bacillati</taxon>
        <taxon>Bacillota</taxon>
        <taxon>Bacilli</taxon>
        <taxon>Bacillales</taxon>
        <taxon>Paenibacillaceae</taxon>
        <taxon>Paenibacillus</taxon>
    </lineage>
</organism>
<dbReference type="EMBL" id="QKRB01000043">
    <property type="protein sequence ID" value="PZD95830.1"/>
    <property type="molecule type" value="Genomic_DNA"/>
</dbReference>
<proteinExistence type="predicted"/>
<feature type="domain" description="CBS" evidence="5">
    <location>
        <begin position="106"/>
        <end position="167"/>
    </location>
</feature>
<protein>
    <recommendedName>
        <fullName evidence="8">Methyl-accepting transducer domain-containing protein</fullName>
    </recommendedName>
</protein>
<name>A0A2W1LCP7_9BACL</name>
<dbReference type="GO" id="GO:0016020">
    <property type="term" value="C:membrane"/>
    <property type="evidence" value="ECO:0007669"/>
    <property type="project" value="InterPro"/>
</dbReference>
<sequence>MKAVLNAAASAVPAQPGKTVLFSEKDQGRLASTAADFIRNTAIATPEHKCEEVARIFGKHSGAECVVVCDEQKRPAGLVMRDKFFRQLSQRFGAALYYEKSIAVLMDHQPFVVDADLPPQQLLQQALGREDDRLYDCVVLVKEGKYAGIMTMADLLDLSDTLQKQAVTQQVQTIHRTERLIGEIESAVLQVNEASTAVDALSERMSVMTVTGQKELNGVAKAFQGLSERTLKQEGQIGELQLRARSVGEVSHFIRELAEQCGLLAINAAIEAARAGEHGRGFAVVADEVGKLASQTKSSADRISGMIDAIAEAVVHAADLVRETREDSLAAEHSVIRTVAVFDQLLASAEDSRRSVKQMLELTRLACGQTTDVQEGINRLAKQLERDHQL</sequence>
<keyword evidence="1 2" id="KW-0807">Transducer</keyword>
<dbReference type="PROSITE" id="PS51371">
    <property type="entry name" value="CBS"/>
    <property type="match status" value="1"/>
</dbReference>
<dbReference type="PROSITE" id="PS50111">
    <property type="entry name" value="CHEMOTAXIS_TRANSDUC_2"/>
    <property type="match status" value="1"/>
</dbReference>
<dbReference type="InterPro" id="IPR004089">
    <property type="entry name" value="MCPsignal_dom"/>
</dbReference>
<dbReference type="PANTHER" id="PTHR32089">
    <property type="entry name" value="METHYL-ACCEPTING CHEMOTAXIS PROTEIN MCPB"/>
    <property type="match status" value="1"/>
</dbReference>
<dbReference type="Proteomes" id="UP000249522">
    <property type="component" value="Unassembled WGS sequence"/>
</dbReference>
<feature type="domain" description="Methyl-accepting transducer" evidence="4">
    <location>
        <begin position="165"/>
        <end position="381"/>
    </location>
</feature>
<gene>
    <name evidence="6" type="ORF">DNH61_10275</name>
</gene>
<dbReference type="Pfam" id="PF00015">
    <property type="entry name" value="MCPsignal"/>
    <property type="match status" value="1"/>
</dbReference>
<reference evidence="6 7" key="1">
    <citation type="submission" date="2018-06" db="EMBL/GenBank/DDBJ databases">
        <title>Paenibacillus imtechensis sp. nov.</title>
        <authorList>
            <person name="Pinnaka A.K."/>
            <person name="Singh H."/>
            <person name="Kaur M."/>
        </authorList>
    </citation>
    <scope>NUCLEOTIDE SEQUENCE [LARGE SCALE GENOMIC DNA]</scope>
    <source>
        <strain evidence="6 7">SMB1</strain>
    </source>
</reference>
<dbReference type="SMART" id="SM00283">
    <property type="entry name" value="MA"/>
    <property type="match status" value="1"/>
</dbReference>
<keyword evidence="7" id="KW-1185">Reference proteome</keyword>
<keyword evidence="3" id="KW-0129">CBS domain</keyword>
<dbReference type="PANTHER" id="PTHR32089:SF114">
    <property type="entry name" value="METHYL-ACCEPTING CHEMOTAXIS PROTEIN MCPB"/>
    <property type="match status" value="1"/>
</dbReference>
<dbReference type="GO" id="GO:0007165">
    <property type="term" value="P:signal transduction"/>
    <property type="evidence" value="ECO:0007669"/>
    <property type="project" value="UniProtKB-KW"/>
</dbReference>
<dbReference type="OrthoDB" id="9816519at2"/>
<dbReference type="SUPFAM" id="SSF58104">
    <property type="entry name" value="Methyl-accepting chemotaxis protein (MCP) signaling domain"/>
    <property type="match status" value="1"/>
</dbReference>
<evidence type="ECO:0000256" key="1">
    <source>
        <dbReference type="ARBA" id="ARBA00023224"/>
    </source>
</evidence>
<dbReference type="SUPFAM" id="SSF54631">
    <property type="entry name" value="CBS-domain pair"/>
    <property type="match status" value="1"/>
</dbReference>
<evidence type="ECO:0000256" key="2">
    <source>
        <dbReference type="PROSITE-ProRule" id="PRU00284"/>
    </source>
</evidence>
<comment type="caution">
    <text evidence="6">The sequence shown here is derived from an EMBL/GenBank/DDBJ whole genome shotgun (WGS) entry which is preliminary data.</text>
</comment>
<evidence type="ECO:0000259" key="5">
    <source>
        <dbReference type="PROSITE" id="PS51371"/>
    </source>
</evidence>
<evidence type="ECO:0000313" key="7">
    <source>
        <dbReference type="Proteomes" id="UP000249522"/>
    </source>
</evidence>
<evidence type="ECO:0000259" key="4">
    <source>
        <dbReference type="PROSITE" id="PS50111"/>
    </source>
</evidence>
<dbReference type="AlphaFoldDB" id="A0A2W1LCP7"/>
<dbReference type="Gene3D" id="3.10.580.10">
    <property type="entry name" value="CBS-domain"/>
    <property type="match status" value="1"/>
</dbReference>
<evidence type="ECO:0000256" key="3">
    <source>
        <dbReference type="PROSITE-ProRule" id="PRU00703"/>
    </source>
</evidence>
<accession>A0A2W1LCP7</accession>
<dbReference type="InterPro" id="IPR046342">
    <property type="entry name" value="CBS_dom_sf"/>
</dbReference>
<evidence type="ECO:0000313" key="6">
    <source>
        <dbReference type="EMBL" id="PZD95830.1"/>
    </source>
</evidence>
<dbReference type="InterPro" id="IPR000644">
    <property type="entry name" value="CBS_dom"/>
</dbReference>
<evidence type="ECO:0008006" key="8">
    <source>
        <dbReference type="Google" id="ProtNLM"/>
    </source>
</evidence>
<dbReference type="RefSeq" id="WP_111146575.1">
    <property type="nucleotide sequence ID" value="NZ_QKRB01000043.1"/>
</dbReference>
<dbReference type="Gene3D" id="1.10.287.950">
    <property type="entry name" value="Methyl-accepting chemotaxis protein"/>
    <property type="match status" value="1"/>
</dbReference>
<dbReference type="Pfam" id="PF00571">
    <property type="entry name" value="CBS"/>
    <property type="match status" value="1"/>
</dbReference>